<sequence>MVSYIEVEYNVNGLPHTIPTWIGGRNAQDDHSHFAEPGTLSYPQSGMGGKSYTQEDISQLANTVDFVYICWLGLLTIPILDSHRCIIALLSGRPRDVECWEKVTQGATLLLQDACSKVKLTDEKLQHCRAQDTYAAVGRGISHSGGQMEPGELQQDVTNTRITDDPMAHLFFQCIVGFKNGIPLVLSFVRII</sequence>
<reference evidence="1" key="1">
    <citation type="submission" date="2023-03" db="EMBL/GenBank/DDBJ databases">
        <title>Massive genome expansion in bonnet fungi (Mycena s.s.) driven by repeated elements and novel gene families across ecological guilds.</title>
        <authorList>
            <consortium name="Lawrence Berkeley National Laboratory"/>
            <person name="Harder C.B."/>
            <person name="Miyauchi S."/>
            <person name="Viragh M."/>
            <person name="Kuo A."/>
            <person name="Thoen E."/>
            <person name="Andreopoulos B."/>
            <person name="Lu D."/>
            <person name="Skrede I."/>
            <person name="Drula E."/>
            <person name="Henrissat B."/>
            <person name="Morin E."/>
            <person name="Kohler A."/>
            <person name="Barry K."/>
            <person name="LaButti K."/>
            <person name="Morin E."/>
            <person name="Salamov A."/>
            <person name="Lipzen A."/>
            <person name="Mereny Z."/>
            <person name="Hegedus B."/>
            <person name="Baldrian P."/>
            <person name="Stursova M."/>
            <person name="Weitz H."/>
            <person name="Taylor A."/>
            <person name="Grigoriev I.V."/>
            <person name="Nagy L.G."/>
            <person name="Martin F."/>
            <person name="Kauserud H."/>
        </authorList>
    </citation>
    <scope>NUCLEOTIDE SEQUENCE</scope>
    <source>
        <strain evidence="1">CBHHK002</strain>
    </source>
</reference>
<proteinExistence type="predicted"/>
<accession>A0AAD6ZU59</accession>
<organism evidence="1 2">
    <name type="scientific">Mycena albidolilacea</name>
    <dbReference type="NCBI Taxonomy" id="1033008"/>
    <lineage>
        <taxon>Eukaryota</taxon>
        <taxon>Fungi</taxon>
        <taxon>Dikarya</taxon>
        <taxon>Basidiomycota</taxon>
        <taxon>Agaricomycotina</taxon>
        <taxon>Agaricomycetes</taxon>
        <taxon>Agaricomycetidae</taxon>
        <taxon>Agaricales</taxon>
        <taxon>Marasmiineae</taxon>
        <taxon>Mycenaceae</taxon>
        <taxon>Mycena</taxon>
    </lineage>
</organism>
<gene>
    <name evidence="1" type="ORF">DFH08DRAFT_812940</name>
</gene>
<evidence type="ECO:0000313" key="2">
    <source>
        <dbReference type="Proteomes" id="UP001218218"/>
    </source>
</evidence>
<comment type="caution">
    <text evidence="1">The sequence shown here is derived from an EMBL/GenBank/DDBJ whole genome shotgun (WGS) entry which is preliminary data.</text>
</comment>
<name>A0AAD6ZU59_9AGAR</name>
<dbReference type="EMBL" id="JARIHO010000029">
    <property type="protein sequence ID" value="KAJ7337617.1"/>
    <property type="molecule type" value="Genomic_DNA"/>
</dbReference>
<dbReference type="Proteomes" id="UP001218218">
    <property type="component" value="Unassembled WGS sequence"/>
</dbReference>
<dbReference type="AlphaFoldDB" id="A0AAD6ZU59"/>
<keyword evidence="2" id="KW-1185">Reference proteome</keyword>
<evidence type="ECO:0000313" key="1">
    <source>
        <dbReference type="EMBL" id="KAJ7337617.1"/>
    </source>
</evidence>
<protein>
    <submittedName>
        <fullName evidence="1">Uncharacterized protein</fullName>
    </submittedName>
</protein>